<feature type="compositionally biased region" description="Basic and acidic residues" evidence="3">
    <location>
        <begin position="23"/>
        <end position="35"/>
    </location>
</feature>
<dbReference type="GO" id="GO:0005886">
    <property type="term" value="C:plasma membrane"/>
    <property type="evidence" value="ECO:0007669"/>
    <property type="project" value="TreeGrafter"/>
</dbReference>
<feature type="compositionally biased region" description="Low complexity" evidence="3">
    <location>
        <begin position="150"/>
        <end position="160"/>
    </location>
</feature>
<dbReference type="PROSITE" id="PS51419">
    <property type="entry name" value="RAB"/>
    <property type="match status" value="1"/>
</dbReference>
<dbReference type="EMBL" id="JAWDGP010005302">
    <property type="protein sequence ID" value="KAK3758014.1"/>
    <property type="molecule type" value="Genomic_DNA"/>
</dbReference>
<evidence type="ECO:0000313" key="4">
    <source>
        <dbReference type="EMBL" id="KAK3758014.1"/>
    </source>
</evidence>
<dbReference type="Proteomes" id="UP001283361">
    <property type="component" value="Unassembled WGS sequence"/>
</dbReference>
<dbReference type="PRINTS" id="PR00449">
    <property type="entry name" value="RASTRNSFRMNG"/>
</dbReference>
<sequence length="392" mass="42683">MTSLHLSPRPKQRSSSLKKPRRRQLENIELEEMRPRTTSLPTRNDVTRPGGMSYLSPVLDHDCGLQPLRSFVKTPKGLVNRGDSLRSRSTSSVLSSCSGSTTELTPQSRSRTSSSISYGSACSHSPVCPASPVPHNNNNNNNSSHHHNHPQPNNSHGSSSCIAPVAPPGPPYRVTVLGCGGVGKRALTQQFTTSQYLGGGDSPFSHEHDKQLFVSVLLDGKETALEFLTPSENLNLHAVQGPDAFVIVFTIDDRSTFERATDLLYELRKMDDWTGPVILVANKCDLVRTKEMSTDEAKSVATTYDCKYIETSVVLNHNVDELLAGVVSQIRLSSHNLNTGSAAQGGHQHDGSGTNSLAGAKESGCYGRSKHLLNKIFRKDHLSKSCENLYVL</sequence>
<dbReference type="Pfam" id="PF00071">
    <property type="entry name" value="Ras"/>
    <property type="match status" value="1"/>
</dbReference>
<comment type="caution">
    <text evidence="4">The sequence shown here is derived from an EMBL/GenBank/DDBJ whole genome shotgun (WGS) entry which is preliminary data.</text>
</comment>
<name>A0AAE0YVD1_9GAST</name>
<dbReference type="Gene3D" id="3.40.50.300">
    <property type="entry name" value="P-loop containing nucleotide triphosphate hydrolases"/>
    <property type="match status" value="1"/>
</dbReference>
<gene>
    <name evidence="4" type="ORF">RRG08_058321</name>
</gene>
<reference evidence="4" key="1">
    <citation type="journal article" date="2023" name="G3 (Bethesda)">
        <title>A reference genome for the long-term kleptoplast-retaining sea slug Elysia crispata morphotype clarki.</title>
        <authorList>
            <person name="Eastman K.E."/>
            <person name="Pendleton A.L."/>
            <person name="Shaikh M.A."/>
            <person name="Suttiyut T."/>
            <person name="Ogas R."/>
            <person name="Tomko P."/>
            <person name="Gavelis G."/>
            <person name="Widhalm J.R."/>
            <person name="Wisecaver J.H."/>
        </authorList>
    </citation>
    <scope>NUCLEOTIDE SEQUENCE</scope>
    <source>
        <strain evidence="4">ECLA1</strain>
    </source>
</reference>
<feature type="compositionally biased region" description="Low complexity" evidence="3">
    <location>
        <begin position="87"/>
        <end position="120"/>
    </location>
</feature>
<comment type="similarity">
    <text evidence="1">Belongs to the small GTPase superfamily. RGK family.</text>
</comment>
<evidence type="ECO:0000256" key="2">
    <source>
        <dbReference type="ARBA" id="ARBA00022553"/>
    </source>
</evidence>
<dbReference type="GO" id="GO:0005525">
    <property type="term" value="F:GTP binding"/>
    <property type="evidence" value="ECO:0007669"/>
    <property type="project" value="InterPro"/>
</dbReference>
<dbReference type="InterPro" id="IPR051641">
    <property type="entry name" value="RGK_GTP-binding_reg"/>
</dbReference>
<dbReference type="PANTHER" id="PTHR45775:SF6">
    <property type="entry name" value="RAD, GEM_KIR FAMILY MEMBER 2, ISOFORM C"/>
    <property type="match status" value="1"/>
</dbReference>
<protein>
    <submittedName>
        <fullName evidence="4">Uncharacterized protein</fullName>
    </submittedName>
</protein>
<dbReference type="SUPFAM" id="SSF52540">
    <property type="entry name" value="P-loop containing nucleoside triphosphate hydrolases"/>
    <property type="match status" value="1"/>
</dbReference>
<feature type="region of interest" description="Disordered" evidence="3">
    <location>
        <begin position="1"/>
        <end position="51"/>
    </location>
</feature>
<dbReference type="SMART" id="SM00175">
    <property type="entry name" value="RAB"/>
    <property type="match status" value="1"/>
</dbReference>
<keyword evidence="5" id="KW-1185">Reference proteome</keyword>
<dbReference type="AlphaFoldDB" id="A0AAE0YVD1"/>
<dbReference type="GO" id="GO:0005246">
    <property type="term" value="F:calcium channel regulator activity"/>
    <property type="evidence" value="ECO:0007669"/>
    <property type="project" value="TreeGrafter"/>
</dbReference>
<dbReference type="PROSITE" id="PS51421">
    <property type="entry name" value="RAS"/>
    <property type="match status" value="1"/>
</dbReference>
<dbReference type="PANTHER" id="PTHR45775">
    <property type="entry name" value="RAD, GEM/KIR FAMILY MEMBER 2, ISOFORM C"/>
    <property type="match status" value="1"/>
</dbReference>
<dbReference type="GO" id="GO:0003924">
    <property type="term" value="F:GTPase activity"/>
    <property type="evidence" value="ECO:0007669"/>
    <property type="project" value="InterPro"/>
</dbReference>
<dbReference type="InterPro" id="IPR001806">
    <property type="entry name" value="Small_GTPase"/>
</dbReference>
<evidence type="ECO:0000313" key="5">
    <source>
        <dbReference type="Proteomes" id="UP001283361"/>
    </source>
</evidence>
<dbReference type="InterPro" id="IPR027417">
    <property type="entry name" value="P-loop_NTPase"/>
</dbReference>
<evidence type="ECO:0000256" key="3">
    <source>
        <dbReference type="SAM" id="MobiDB-lite"/>
    </source>
</evidence>
<keyword evidence="2" id="KW-0597">Phosphoprotein</keyword>
<dbReference type="SMART" id="SM00173">
    <property type="entry name" value="RAS"/>
    <property type="match status" value="1"/>
</dbReference>
<feature type="compositionally biased region" description="Low complexity" evidence="3">
    <location>
        <begin position="134"/>
        <end position="143"/>
    </location>
</feature>
<proteinExistence type="inferred from homology"/>
<dbReference type="SMART" id="SM00174">
    <property type="entry name" value="RHO"/>
    <property type="match status" value="1"/>
</dbReference>
<evidence type="ECO:0000256" key="1">
    <source>
        <dbReference type="ARBA" id="ARBA00008846"/>
    </source>
</evidence>
<organism evidence="4 5">
    <name type="scientific">Elysia crispata</name>
    <name type="common">lettuce slug</name>
    <dbReference type="NCBI Taxonomy" id="231223"/>
    <lineage>
        <taxon>Eukaryota</taxon>
        <taxon>Metazoa</taxon>
        <taxon>Spiralia</taxon>
        <taxon>Lophotrochozoa</taxon>
        <taxon>Mollusca</taxon>
        <taxon>Gastropoda</taxon>
        <taxon>Heterobranchia</taxon>
        <taxon>Euthyneura</taxon>
        <taxon>Panpulmonata</taxon>
        <taxon>Sacoglossa</taxon>
        <taxon>Placobranchoidea</taxon>
        <taxon>Plakobranchidae</taxon>
        <taxon>Elysia</taxon>
    </lineage>
</organism>
<feature type="region of interest" description="Disordered" evidence="3">
    <location>
        <begin position="75"/>
        <end position="165"/>
    </location>
</feature>
<feature type="compositionally biased region" description="Basic residues" evidence="3">
    <location>
        <begin position="8"/>
        <end position="22"/>
    </location>
</feature>
<accession>A0AAE0YVD1</accession>